<proteinExistence type="inferred from homology"/>
<keyword evidence="5" id="KW-1185">Reference proteome</keyword>
<organism evidence="4 5">
    <name type="scientific">Clostridium thermosuccinogenes</name>
    <dbReference type="NCBI Taxonomy" id="84032"/>
    <lineage>
        <taxon>Bacteria</taxon>
        <taxon>Bacillati</taxon>
        <taxon>Bacillota</taxon>
        <taxon>Clostridia</taxon>
        <taxon>Eubacteriales</taxon>
        <taxon>Clostridiaceae</taxon>
        <taxon>Clostridium</taxon>
    </lineage>
</organism>
<dbReference type="Gene3D" id="3.30.1320.10">
    <property type="match status" value="1"/>
</dbReference>
<dbReference type="PROSITE" id="PS00732">
    <property type="entry name" value="RIBOSOMAL_S16"/>
    <property type="match status" value="1"/>
</dbReference>
<dbReference type="FunFam" id="3.30.1320.10:FF:000002">
    <property type="entry name" value="30S ribosomal protein S16"/>
    <property type="match status" value="1"/>
</dbReference>
<dbReference type="Pfam" id="PF00886">
    <property type="entry name" value="Ribosomal_S16"/>
    <property type="match status" value="1"/>
</dbReference>
<evidence type="ECO:0000313" key="5">
    <source>
        <dbReference type="Proteomes" id="UP000236151"/>
    </source>
</evidence>
<dbReference type="GO" id="GO:0015935">
    <property type="term" value="C:small ribosomal subunit"/>
    <property type="evidence" value="ECO:0007669"/>
    <property type="project" value="TreeGrafter"/>
</dbReference>
<evidence type="ECO:0000256" key="1">
    <source>
        <dbReference type="ARBA" id="ARBA00022980"/>
    </source>
</evidence>
<dbReference type="Proteomes" id="UP000236151">
    <property type="component" value="Unassembled WGS sequence"/>
</dbReference>
<dbReference type="PANTHER" id="PTHR12919">
    <property type="entry name" value="30S RIBOSOMAL PROTEIN S16"/>
    <property type="match status" value="1"/>
</dbReference>
<sequence length="81" mass="9218">MAVKIRLKRIGAKKNPFYRVVVADSRYPRDGRFIEEIGTYNPMVEPAEVRIDSEKAKTWLKNGAQPTDTVRALLKKSGVIE</sequence>
<keyword evidence="2 3" id="KW-0687">Ribonucleoprotein</keyword>
<dbReference type="NCBIfam" id="TIGR00002">
    <property type="entry name" value="S16"/>
    <property type="match status" value="1"/>
</dbReference>
<dbReference type="PANTHER" id="PTHR12919:SF20">
    <property type="entry name" value="SMALL RIBOSOMAL SUBUNIT PROTEIN BS16M"/>
    <property type="match status" value="1"/>
</dbReference>
<dbReference type="OrthoDB" id="9807878at2"/>
<dbReference type="GO" id="GO:0005737">
    <property type="term" value="C:cytoplasm"/>
    <property type="evidence" value="ECO:0007669"/>
    <property type="project" value="UniProtKB-ARBA"/>
</dbReference>
<keyword evidence="1 3" id="KW-0689">Ribosomal protein</keyword>
<evidence type="ECO:0000256" key="2">
    <source>
        <dbReference type="ARBA" id="ARBA00023274"/>
    </source>
</evidence>
<dbReference type="InterPro" id="IPR000307">
    <property type="entry name" value="Ribosomal_bS16"/>
</dbReference>
<dbReference type="EMBL" id="NIOJ01000016">
    <property type="protein sequence ID" value="PNT99750.1"/>
    <property type="molecule type" value="Genomic_DNA"/>
</dbReference>
<dbReference type="KEGG" id="cthd:CDO33_08500"/>
<evidence type="ECO:0000313" key="4">
    <source>
        <dbReference type="EMBL" id="PNT99750.1"/>
    </source>
</evidence>
<evidence type="ECO:0000256" key="3">
    <source>
        <dbReference type="HAMAP-Rule" id="MF_00385"/>
    </source>
</evidence>
<dbReference type="HAMAP" id="MF_00385">
    <property type="entry name" value="Ribosomal_bS16"/>
    <property type="match status" value="1"/>
</dbReference>
<comment type="caution">
    <text evidence="4">The sequence shown here is derived from an EMBL/GenBank/DDBJ whole genome shotgun (WGS) entry which is preliminary data.</text>
</comment>
<dbReference type="GO" id="GO:0003735">
    <property type="term" value="F:structural constituent of ribosome"/>
    <property type="evidence" value="ECO:0007669"/>
    <property type="project" value="InterPro"/>
</dbReference>
<gene>
    <name evidence="3" type="primary">rpsP</name>
    <name evidence="4" type="ORF">CDQ84_07855</name>
</gene>
<dbReference type="InterPro" id="IPR020592">
    <property type="entry name" value="Ribosomal_bS16_CS"/>
</dbReference>
<dbReference type="SUPFAM" id="SSF54565">
    <property type="entry name" value="Ribosomal protein S16"/>
    <property type="match status" value="1"/>
</dbReference>
<comment type="similarity">
    <text evidence="3">Belongs to the bacterial ribosomal protein bS16 family.</text>
</comment>
<dbReference type="AlphaFoldDB" id="A0A2K2FLU7"/>
<dbReference type="RefSeq" id="WP_103081183.1">
    <property type="nucleotide sequence ID" value="NZ_CP021850.1"/>
</dbReference>
<protein>
    <recommendedName>
        <fullName evidence="3">Small ribosomal subunit protein bS16</fullName>
    </recommendedName>
</protein>
<dbReference type="InterPro" id="IPR023803">
    <property type="entry name" value="Ribosomal_bS16_dom_sf"/>
</dbReference>
<reference evidence="4 5" key="1">
    <citation type="submission" date="2017-06" db="EMBL/GenBank/DDBJ databases">
        <title>Investigating the central metabolism of Clostridium thermosuccinogenes.</title>
        <authorList>
            <person name="Koendjbiharie J.G."/>
            <person name="van Kranenburg R."/>
        </authorList>
    </citation>
    <scope>NUCLEOTIDE SEQUENCE [LARGE SCALE GENOMIC DNA]</scope>
    <source>
        <strain evidence="4 5">DSM 5806</strain>
    </source>
</reference>
<name>A0A2K2FLU7_9CLOT</name>
<accession>A0A2K2FLU7</accession>
<dbReference type="GO" id="GO:0006412">
    <property type="term" value="P:translation"/>
    <property type="evidence" value="ECO:0007669"/>
    <property type="project" value="UniProtKB-UniRule"/>
</dbReference>